<evidence type="ECO:0000313" key="4">
    <source>
        <dbReference type="Proteomes" id="UP000655751"/>
    </source>
</evidence>
<evidence type="ECO:0000259" key="2">
    <source>
        <dbReference type="PROSITE" id="PS50234"/>
    </source>
</evidence>
<evidence type="ECO:0000313" key="3">
    <source>
        <dbReference type="EMBL" id="MBH0778058.1"/>
    </source>
</evidence>
<dbReference type="InterPro" id="IPR002035">
    <property type="entry name" value="VWF_A"/>
</dbReference>
<comment type="caution">
    <text evidence="3">The sequence shown here is derived from an EMBL/GenBank/DDBJ whole genome shotgun (WGS) entry which is preliminary data.</text>
</comment>
<dbReference type="SMART" id="SM00327">
    <property type="entry name" value="VWA"/>
    <property type="match status" value="1"/>
</dbReference>
<dbReference type="SUPFAM" id="SSF53850">
    <property type="entry name" value="Periplasmic binding protein-like II"/>
    <property type="match status" value="1"/>
</dbReference>
<accession>A0A931N4X0</accession>
<protein>
    <submittedName>
        <fullName evidence="3">VWA domain-containing protein</fullName>
    </submittedName>
</protein>
<dbReference type="EMBL" id="JADMLG010000006">
    <property type="protein sequence ID" value="MBH0778058.1"/>
    <property type="molecule type" value="Genomic_DNA"/>
</dbReference>
<evidence type="ECO:0000256" key="1">
    <source>
        <dbReference type="SAM" id="SignalP"/>
    </source>
</evidence>
<dbReference type="Gene3D" id="3.40.50.410">
    <property type="entry name" value="von Willebrand factor, type A domain"/>
    <property type="match status" value="1"/>
</dbReference>
<dbReference type="InterPro" id="IPR036465">
    <property type="entry name" value="vWFA_dom_sf"/>
</dbReference>
<organism evidence="3 4">
    <name type="scientific">Nocardia bovistercoris</name>
    <dbReference type="NCBI Taxonomy" id="2785916"/>
    <lineage>
        <taxon>Bacteria</taxon>
        <taxon>Bacillati</taxon>
        <taxon>Actinomycetota</taxon>
        <taxon>Actinomycetes</taxon>
        <taxon>Mycobacteriales</taxon>
        <taxon>Nocardiaceae</taxon>
        <taxon>Nocardia</taxon>
    </lineage>
</organism>
<dbReference type="CDD" id="cd00198">
    <property type="entry name" value="vWFA"/>
    <property type="match status" value="1"/>
</dbReference>
<keyword evidence="1" id="KW-0732">Signal</keyword>
<feature type="domain" description="VWFA" evidence="2">
    <location>
        <begin position="338"/>
        <end position="522"/>
    </location>
</feature>
<dbReference type="Pfam" id="PF13531">
    <property type="entry name" value="SBP_bac_11"/>
    <property type="match status" value="1"/>
</dbReference>
<keyword evidence="4" id="KW-1185">Reference proteome</keyword>
<sequence>MKWSSVGKFVGIVLCALLVPATACDTESPPHVTLRVLASSELADMRPLLDHLRRDTGIELVMDYRGTIEATDAMEPGRYQHDVAWLSTSRYFEMTAKQRGYTGELPLTRRFMFSPLAIGVKPEVADGIENAVRDRQVSWADLADRSAMGMLRYAMADPARSAGGLAALIGVATAAAGTGGPLREADISCDRLRGFLLGRTLSADTSQALAAAYTADQNAADALIDYESVLLSMNASGTLREPLRIVYPRDGIILADYPMMLLDRGKRDAFETVVTWFESERAQREIMEKTSRRPLTRPYRDSRFPDFGTNTLYFPDRRETIDRLIADYSNPRTHIPTHVIFALDFSASMSGPRMAELRATFAGLRGADPSTAGKFVRLYRGEELTIMRFGGRVLDEREFRIAGQSDLDAIGDYLAVDSFDETTGVWSALDAAYEKVAALLRDRGERAVTIVVMTDGENNTGIGVADFLRAYGERAPEVRAVHTYTVRFGDAGPDELDRVARATGGRMVDATAMSLSEAFEEIRGCR</sequence>
<reference evidence="3" key="1">
    <citation type="submission" date="2020-11" db="EMBL/GenBank/DDBJ databases">
        <title>Nocardia NEAU-351.nov., a novel actinomycete isolated from the cow dung.</title>
        <authorList>
            <person name="Zhang X."/>
        </authorList>
    </citation>
    <scope>NUCLEOTIDE SEQUENCE</scope>
    <source>
        <strain evidence="3">NEAU-351</strain>
    </source>
</reference>
<dbReference type="PROSITE" id="PS50234">
    <property type="entry name" value="VWFA"/>
    <property type="match status" value="1"/>
</dbReference>
<proteinExistence type="predicted"/>
<gene>
    <name evidence="3" type="ORF">IT779_17405</name>
</gene>
<name>A0A931N4X0_9NOCA</name>
<dbReference type="Gene3D" id="3.40.190.10">
    <property type="entry name" value="Periplasmic binding protein-like II"/>
    <property type="match status" value="1"/>
</dbReference>
<dbReference type="RefSeq" id="WP_196150356.1">
    <property type="nucleotide sequence ID" value="NZ_JADMLG010000006.1"/>
</dbReference>
<dbReference type="AlphaFoldDB" id="A0A931N4X0"/>
<dbReference type="Proteomes" id="UP000655751">
    <property type="component" value="Unassembled WGS sequence"/>
</dbReference>
<feature type="signal peptide" evidence="1">
    <location>
        <begin position="1"/>
        <end position="23"/>
    </location>
</feature>
<feature type="chain" id="PRO_5039520942" evidence="1">
    <location>
        <begin position="24"/>
        <end position="526"/>
    </location>
</feature>
<dbReference type="SUPFAM" id="SSF53300">
    <property type="entry name" value="vWA-like"/>
    <property type="match status" value="1"/>
</dbReference>